<dbReference type="PhylomeDB" id="E9I563"/>
<evidence type="ECO:0000313" key="2">
    <source>
        <dbReference type="EMBL" id="EFX60866.1"/>
    </source>
</evidence>
<accession>E9I563</accession>
<feature type="compositionally biased region" description="Basic and acidic residues" evidence="1">
    <location>
        <begin position="130"/>
        <end position="139"/>
    </location>
</feature>
<dbReference type="PANTHER" id="PTHR20956:SF12">
    <property type="entry name" value="FLYWCH-TYPE DOMAIN-CONTAINING PROTEIN"/>
    <property type="match status" value="1"/>
</dbReference>
<evidence type="ECO:0000313" key="3">
    <source>
        <dbReference type="Proteomes" id="UP000000305"/>
    </source>
</evidence>
<dbReference type="Proteomes" id="UP000000305">
    <property type="component" value="Unassembled WGS sequence"/>
</dbReference>
<feature type="compositionally biased region" description="Basic and acidic residues" evidence="1">
    <location>
        <begin position="166"/>
        <end position="177"/>
    </location>
</feature>
<feature type="compositionally biased region" description="Acidic residues" evidence="1">
    <location>
        <begin position="149"/>
        <end position="165"/>
    </location>
</feature>
<dbReference type="EMBL" id="GL735429">
    <property type="protein sequence ID" value="EFX60866.1"/>
    <property type="molecule type" value="Genomic_DNA"/>
</dbReference>
<organism evidence="2 3">
    <name type="scientific">Daphnia pulex</name>
    <name type="common">Water flea</name>
    <dbReference type="NCBI Taxonomy" id="6669"/>
    <lineage>
        <taxon>Eukaryota</taxon>
        <taxon>Metazoa</taxon>
        <taxon>Ecdysozoa</taxon>
        <taxon>Arthropoda</taxon>
        <taxon>Crustacea</taxon>
        <taxon>Branchiopoda</taxon>
        <taxon>Diplostraca</taxon>
        <taxon>Cladocera</taxon>
        <taxon>Anomopoda</taxon>
        <taxon>Daphniidae</taxon>
        <taxon>Daphnia</taxon>
    </lineage>
</organism>
<dbReference type="HOGENOM" id="CLU_1521513_0_0_1"/>
<feature type="region of interest" description="Disordered" evidence="1">
    <location>
        <begin position="105"/>
        <end position="177"/>
    </location>
</feature>
<protein>
    <submittedName>
        <fullName evidence="2">Uncharacterized protein</fullName>
    </submittedName>
</protein>
<reference evidence="2 3" key="1">
    <citation type="journal article" date="2011" name="Science">
        <title>The ecoresponsive genome of Daphnia pulex.</title>
        <authorList>
            <person name="Colbourne J.K."/>
            <person name="Pfrender M.E."/>
            <person name="Gilbert D."/>
            <person name="Thomas W.K."/>
            <person name="Tucker A."/>
            <person name="Oakley T.H."/>
            <person name="Tokishita S."/>
            <person name="Aerts A."/>
            <person name="Arnold G.J."/>
            <person name="Basu M.K."/>
            <person name="Bauer D.J."/>
            <person name="Caceres C.E."/>
            <person name="Carmel L."/>
            <person name="Casola C."/>
            <person name="Choi J.H."/>
            <person name="Detter J.C."/>
            <person name="Dong Q."/>
            <person name="Dusheyko S."/>
            <person name="Eads B.D."/>
            <person name="Frohlich T."/>
            <person name="Geiler-Samerotte K.A."/>
            <person name="Gerlach D."/>
            <person name="Hatcher P."/>
            <person name="Jogdeo S."/>
            <person name="Krijgsveld J."/>
            <person name="Kriventseva E.V."/>
            <person name="Kultz D."/>
            <person name="Laforsch C."/>
            <person name="Lindquist E."/>
            <person name="Lopez J."/>
            <person name="Manak J.R."/>
            <person name="Muller J."/>
            <person name="Pangilinan J."/>
            <person name="Patwardhan R.P."/>
            <person name="Pitluck S."/>
            <person name="Pritham E.J."/>
            <person name="Rechtsteiner A."/>
            <person name="Rho M."/>
            <person name="Rogozin I.B."/>
            <person name="Sakarya O."/>
            <person name="Salamov A."/>
            <person name="Schaack S."/>
            <person name="Shapiro H."/>
            <person name="Shiga Y."/>
            <person name="Skalitzky C."/>
            <person name="Smith Z."/>
            <person name="Souvorov A."/>
            <person name="Sung W."/>
            <person name="Tang Z."/>
            <person name="Tsuchiya D."/>
            <person name="Tu H."/>
            <person name="Vos H."/>
            <person name="Wang M."/>
            <person name="Wolf Y.I."/>
            <person name="Yamagata H."/>
            <person name="Yamada T."/>
            <person name="Ye Y."/>
            <person name="Shaw J.R."/>
            <person name="Andrews J."/>
            <person name="Crease T.J."/>
            <person name="Tang H."/>
            <person name="Lucas S.M."/>
            <person name="Robertson H.M."/>
            <person name="Bork P."/>
            <person name="Koonin E.V."/>
            <person name="Zdobnov E.M."/>
            <person name="Grigoriev I.V."/>
            <person name="Lynch M."/>
            <person name="Boore J.L."/>
        </authorList>
    </citation>
    <scope>NUCLEOTIDE SEQUENCE [LARGE SCALE GENOMIC DNA]</scope>
</reference>
<dbReference type="InParanoid" id="E9I563"/>
<dbReference type="AlphaFoldDB" id="E9I563"/>
<name>E9I563_DAPPU</name>
<evidence type="ECO:0000256" key="1">
    <source>
        <dbReference type="SAM" id="MobiDB-lite"/>
    </source>
</evidence>
<feature type="compositionally biased region" description="Low complexity" evidence="1">
    <location>
        <begin position="107"/>
        <end position="121"/>
    </location>
</feature>
<proteinExistence type="predicted"/>
<feature type="non-terminal residue" evidence="2">
    <location>
        <position position="1"/>
    </location>
</feature>
<dbReference type="KEGG" id="dpx:DAPPUDRAFT_122786"/>
<sequence length="177" mass="19463">TDYVLMKKHNQPFDFQCVKCIGGIIVSATKEPQEQKRRGRPRKNPLPVPSIQDSRPTQLAFPNVVLGPGHTSTPMETEDVAAMPQLISPILDSMSTSSEALAVAIPTSSTSNSSSNIGDGSSRYDIPQPLREDTVELRQPDLPSVQDGPIEDEPDNDAESTDDEEPLWHIEEKAMRK</sequence>
<keyword evidence="3" id="KW-1185">Reference proteome</keyword>
<dbReference type="PANTHER" id="PTHR20956">
    <property type="entry name" value="HEH2P"/>
    <property type="match status" value="1"/>
</dbReference>
<gene>
    <name evidence="2" type="ORF">DAPPUDRAFT_122786</name>
</gene>
<feature type="region of interest" description="Disordered" evidence="1">
    <location>
        <begin position="31"/>
        <end position="55"/>
    </location>
</feature>